<accession>A0A834J4E8</accession>
<dbReference type="Proteomes" id="UP000614350">
    <property type="component" value="Unassembled WGS sequence"/>
</dbReference>
<protein>
    <submittedName>
        <fullName evidence="1">Uncharacterized protein</fullName>
    </submittedName>
</protein>
<sequence>MSSDVFCICQYCTCIVRNIACDYENHHLEALRKLATSSCMQIHYRSRSLRAIIRKKMPNFTLLNFFAQYRDGLKAAGCHIDYSLADNFLHLVYFPLHDLPYGLLVMYDGPDAAEDVSGNFK</sequence>
<comment type="caution">
    <text evidence="1">The sequence shown here is derived from an EMBL/GenBank/DDBJ whole genome shotgun (WGS) entry which is preliminary data.</text>
</comment>
<dbReference type="EMBL" id="JACSEA010000021">
    <property type="protein sequence ID" value="KAF7380921.1"/>
    <property type="molecule type" value="Genomic_DNA"/>
</dbReference>
<evidence type="ECO:0000313" key="2">
    <source>
        <dbReference type="Proteomes" id="UP000614350"/>
    </source>
</evidence>
<name>A0A834J4E8_VESVU</name>
<keyword evidence="2" id="KW-1185">Reference proteome</keyword>
<dbReference type="AlphaFoldDB" id="A0A834J4E8"/>
<organism evidence="1 2">
    <name type="scientific">Vespula vulgaris</name>
    <name type="common">Yellow jacket</name>
    <name type="synonym">Wasp</name>
    <dbReference type="NCBI Taxonomy" id="7454"/>
    <lineage>
        <taxon>Eukaryota</taxon>
        <taxon>Metazoa</taxon>
        <taxon>Ecdysozoa</taxon>
        <taxon>Arthropoda</taxon>
        <taxon>Hexapoda</taxon>
        <taxon>Insecta</taxon>
        <taxon>Pterygota</taxon>
        <taxon>Neoptera</taxon>
        <taxon>Endopterygota</taxon>
        <taxon>Hymenoptera</taxon>
        <taxon>Apocrita</taxon>
        <taxon>Aculeata</taxon>
        <taxon>Vespoidea</taxon>
        <taxon>Vespidae</taxon>
        <taxon>Vespinae</taxon>
        <taxon>Vespula</taxon>
    </lineage>
</organism>
<evidence type="ECO:0000313" key="1">
    <source>
        <dbReference type="EMBL" id="KAF7380921.1"/>
    </source>
</evidence>
<gene>
    <name evidence="1" type="ORF">HZH66_014297</name>
</gene>
<proteinExistence type="predicted"/>
<reference evidence="1" key="1">
    <citation type="journal article" date="2020" name="G3 (Bethesda)">
        <title>High-Quality Assemblies for Three Invasive Social Wasps from the &lt;i&gt;Vespula&lt;/i&gt; Genus.</title>
        <authorList>
            <person name="Harrop T.W.R."/>
            <person name="Guhlin J."/>
            <person name="McLaughlin G.M."/>
            <person name="Permina E."/>
            <person name="Stockwell P."/>
            <person name="Gilligan J."/>
            <person name="Le Lec M.F."/>
            <person name="Gruber M.A.M."/>
            <person name="Quinn O."/>
            <person name="Lovegrove M."/>
            <person name="Duncan E.J."/>
            <person name="Remnant E.J."/>
            <person name="Van Eeckhoven J."/>
            <person name="Graham B."/>
            <person name="Knapp R.A."/>
            <person name="Langford K.W."/>
            <person name="Kronenberg Z."/>
            <person name="Press M.O."/>
            <person name="Eacker S.M."/>
            <person name="Wilson-Rankin E.E."/>
            <person name="Purcell J."/>
            <person name="Lester P.J."/>
            <person name="Dearden P.K."/>
        </authorList>
    </citation>
    <scope>NUCLEOTIDE SEQUENCE</scope>
    <source>
        <strain evidence="1">Marl-1</strain>
    </source>
</reference>